<feature type="transmembrane region" description="Helical" evidence="7">
    <location>
        <begin position="55"/>
        <end position="80"/>
    </location>
</feature>
<keyword evidence="3" id="KW-1003">Cell membrane</keyword>
<keyword evidence="2" id="KW-0813">Transport</keyword>
<dbReference type="GO" id="GO:0006835">
    <property type="term" value="P:dicarboxylic acid transport"/>
    <property type="evidence" value="ECO:0007669"/>
    <property type="project" value="TreeGrafter"/>
</dbReference>
<feature type="transmembrane region" description="Helical" evidence="7">
    <location>
        <begin position="92"/>
        <end position="114"/>
    </location>
</feature>
<dbReference type="Pfam" id="PF00375">
    <property type="entry name" value="SDF"/>
    <property type="match status" value="1"/>
</dbReference>
<organism evidence="8 9">
    <name type="scientific">Solilutibacter silvestris</name>
    <dbReference type="NCBI Taxonomy" id="1645665"/>
    <lineage>
        <taxon>Bacteria</taxon>
        <taxon>Pseudomonadati</taxon>
        <taxon>Pseudomonadota</taxon>
        <taxon>Gammaproteobacteria</taxon>
        <taxon>Lysobacterales</taxon>
        <taxon>Lysobacteraceae</taxon>
        <taxon>Solilutibacter</taxon>
    </lineage>
</organism>
<dbReference type="PANTHER" id="PTHR42865">
    <property type="entry name" value="PROTON/GLUTAMATE-ASPARTATE SYMPORTER"/>
    <property type="match status" value="1"/>
</dbReference>
<proteinExistence type="predicted"/>
<reference evidence="8 9" key="1">
    <citation type="submission" date="2017-08" db="EMBL/GenBank/DDBJ databases">
        <title>Lysobacter sylvestris genome.</title>
        <authorList>
            <person name="Zhang D.-C."/>
            <person name="Albuquerque L."/>
            <person name="Franca L."/>
            <person name="Froufe H.J.C."/>
            <person name="Barroso C."/>
            <person name="Egas C."/>
            <person name="Da Costa M."/>
            <person name="Margesin R."/>
        </authorList>
    </citation>
    <scope>NUCLEOTIDE SEQUENCE [LARGE SCALE GENOMIC DNA]</scope>
    <source>
        <strain evidence="8 9">AM20-91</strain>
    </source>
</reference>
<dbReference type="SUPFAM" id="SSF118215">
    <property type="entry name" value="Proton glutamate symport protein"/>
    <property type="match status" value="1"/>
</dbReference>
<feature type="transmembrane region" description="Helical" evidence="7">
    <location>
        <begin position="171"/>
        <end position="190"/>
    </location>
</feature>
<comment type="subcellular location">
    <subcellularLocation>
        <location evidence="1">Cell membrane</location>
        <topology evidence="1">Multi-pass membrane protein</topology>
    </subcellularLocation>
</comment>
<dbReference type="AlphaFoldDB" id="A0A2K1PX44"/>
<keyword evidence="4 7" id="KW-0812">Transmembrane</keyword>
<dbReference type="InterPro" id="IPR036458">
    <property type="entry name" value="Na:dicarbo_symporter_sf"/>
</dbReference>
<dbReference type="EMBL" id="NPZB01000002">
    <property type="protein sequence ID" value="PNS07358.1"/>
    <property type="molecule type" value="Genomic_DNA"/>
</dbReference>
<dbReference type="Proteomes" id="UP000236220">
    <property type="component" value="Unassembled WGS sequence"/>
</dbReference>
<dbReference type="InterPro" id="IPR001991">
    <property type="entry name" value="Na-dicarboxylate_symporter"/>
</dbReference>
<dbReference type="PANTHER" id="PTHR42865:SF7">
    <property type="entry name" value="PROTON_GLUTAMATE-ASPARTATE SYMPORTER"/>
    <property type="match status" value="1"/>
</dbReference>
<evidence type="ECO:0000256" key="4">
    <source>
        <dbReference type="ARBA" id="ARBA00022692"/>
    </source>
</evidence>
<keyword evidence="6 7" id="KW-0472">Membrane</keyword>
<dbReference type="OrthoDB" id="9766690at2"/>
<protein>
    <submittedName>
        <fullName evidence="8">Na+/H+-dicarboxylate symporter</fullName>
    </submittedName>
</protein>
<evidence type="ECO:0000256" key="5">
    <source>
        <dbReference type="ARBA" id="ARBA00022989"/>
    </source>
</evidence>
<keyword evidence="5 7" id="KW-1133">Transmembrane helix</keyword>
<dbReference type="GO" id="GO:0015293">
    <property type="term" value="F:symporter activity"/>
    <property type="evidence" value="ECO:0007669"/>
    <property type="project" value="UniProtKB-KW"/>
</dbReference>
<comment type="caution">
    <text evidence="8">The sequence shown here is derived from an EMBL/GenBank/DDBJ whole genome shotgun (WGS) entry which is preliminary data.</text>
</comment>
<evidence type="ECO:0000313" key="8">
    <source>
        <dbReference type="EMBL" id="PNS07358.1"/>
    </source>
</evidence>
<evidence type="ECO:0000256" key="6">
    <source>
        <dbReference type="ARBA" id="ARBA00023136"/>
    </source>
</evidence>
<evidence type="ECO:0000313" key="9">
    <source>
        <dbReference type="Proteomes" id="UP000236220"/>
    </source>
</evidence>
<dbReference type="GO" id="GO:0005886">
    <property type="term" value="C:plasma membrane"/>
    <property type="evidence" value="ECO:0007669"/>
    <property type="project" value="UniProtKB-SubCell"/>
</dbReference>
<feature type="transmembrane region" description="Helical" evidence="7">
    <location>
        <begin position="240"/>
        <end position="263"/>
    </location>
</feature>
<feature type="transmembrane region" description="Helical" evidence="7">
    <location>
        <begin position="353"/>
        <end position="370"/>
    </location>
</feature>
<dbReference type="PRINTS" id="PR00173">
    <property type="entry name" value="EDTRNSPORT"/>
</dbReference>
<feature type="transmembrane region" description="Helical" evidence="7">
    <location>
        <begin position="12"/>
        <end position="35"/>
    </location>
</feature>
<evidence type="ECO:0000256" key="2">
    <source>
        <dbReference type="ARBA" id="ARBA00022448"/>
    </source>
</evidence>
<dbReference type="RefSeq" id="WP_103075080.1">
    <property type="nucleotide sequence ID" value="NZ_NPZB01000002.1"/>
</dbReference>
<evidence type="ECO:0000256" key="1">
    <source>
        <dbReference type="ARBA" id="ARBA00004651"/>
    </source>
</evidence>
<keyword evidence="9" id="KW-1185">Reference proteome</keyword>
<gene>
    <name evidence="8" type="ORF">Lysil_1534</name>
</gene>
<sequence length="444" mass="46904">MTPGQTGGKGLALHYKVLIGFVLGTLAGLAIHSFIGDAPWVHTLITYGTQPFGKIFLNLLFMLVVPLMFSALVLGVAELGDIASLGRLGWRTLMYTAVVTCAAVGIGLLCANVFQPGTHLDPALIDKVVGSNLGKADQIIEQGKGLNFMDLIINIVPHNIVGAMGDDKQKLGIVFFALMFGVGLVMHPSAGTQAFKNTLQGVFDISMTLIGLFIRLAPYAVAAFMFNLTAQLGFDAIRALIWFVVTVVVALAIHGFVVLPLWVRFMGGMSPRVFFRGTQEAILTAFATASSTATLPVTLRVAEENLKLPRKVSRFVLTVGASANHHGTALFEGITVLFLAQASGMHLPITQQLLVLILCILGGIGTAGIPSGSLPVIAMICAIIGMDAQKIGIILGVNTFLDMCRTALNVTGDLATAVVVSKRSGEADLPDDAALEKVEESVAH</sequence>
<evidence type="ECO:0000256" key="7">
    <source>
        <dbReference type="SAM" id="Phobius"/>
    </source>
</evidence>
<feature type="transmembrane region" description="Helical" evidence="7">
    <location>
        <begin position="376"/>
        <end position="397"/>
    </location>
</feature>
<evidence type="ECO:0000256" key="3">
    <source>
        <dbReference type="ARBA" id="ARBA00022475"/>
    </source>
</evidence>
<dbReference type="Gene3D" id="1.10.3860.10">
    <property type="entry name" value="Sodium:dicarboxylate symporter"/>
    <property type="match status" value="1"/>
</dbReference>
<name>A0A2K1PX44_9GAMM</name>
<accession>A0A2K1PX44</accession>
<feature type="transmembrane region" description="Helical" evidence="7">
    <location>
        <begin position="202"/>
        <end position="228"/>
    </location>
</feature>